<evidence type="ECO:0000313" key="2">
    <source>
        <dbReference type="Proteomes" id="UP000269396"/>
    </source>
</evidence>
<sequence>MSTQCREWIGVGHENYLMSVQLLKGRAVVKIAESSGLDLR</sequence>
<protein>
    <submittedName>
        <fullName evidence="1">Uncharacterized protein</fullName>
    </submittedName>
</protein>
<keyword evidence="2" id="KW-1185">Reference proteome</keyword>
<accession>A0A183NWW7</accession>
<reference evidence="1 2" key="1">
    <citation type="submission" date="2018-11" db="EMBL/GenBank/DDBJ databases">
        <authorList>
            <consortium name="Pathogen Informatics"/>
        </authorList>
    </citation>
    <scope>NUCLEOTIDE SEQUENCE [LARGE SCALE GENOMIC DNA]</scope>
    <source>
        <strain>Denwood</strain>
        <strain evidence="2">Zambia</strain>
    </source>
</reference>
<dbReference type="Proteomes" id="UP000269396">
    <property type="component" value="Unassembled WGS sequence"/>
</dbReference>
<dbReference type="AlphaFoldDB" id="A0A183NWW7"/>
<dbReference type="EMBL" id="UZAL01027685">
    <property type="protein sequence ID" value="VDP34729.1"/>
    <property type="molecule type" value="Genomic_DNA"/>
</dbReference>
<proteinExistence type="predicted"/>
<organism evidence="1 2">
    <name type="scientific">Schistosoma mattheei</name>
    <dbReference type="NCBI Taxonomy" id="31246"/>
    <lineage>
        <taxon>Eukaryota</taxon>
        <taxon>Metazoa</taxon>
        <taxon>Spiralia</taxon>
        <taxon>Lophotrochozoa</taxon>
        <taxon>Platyhelminthes</taxon>
        <taxon>Trematoda</taxon>
        <taxon>Digenea</taxon>
        <taxon>Strigeidida</taxon>
        <taxon>Schistosomatoidea</taxon>
        <taxon>Schistosomatidae</taxon>
        <taxon>Schistosoma</taxon>
    </lineage>
</organism>
<gene>
    <name evidence="1" type="ORF">SMTD_LOCUS6603</name>
</gene>
<evidence type="ECO:0000313" key="1">
    <source>
        <dbReference type="EMBL" id="VDP34729.1"/>
    </source>
</evidence>
<name>A0A183NWW7_9TREM</name>